<sequence>MGRDKSALRRPGFAVDPRYRAATESALVAIQQSENWGLQHLTTGRFVVLIGNLLYGAGAFIADYNVTHVKNPRWPPHARFHNGQTMTLGVCLAAASVYFAFKPTIRVAQIQDNMFSAALIGSLYCFAGLTAILYPGTHWHDPEYANGEAQKYLFSGICLAMCVYYSNMLHVSTFHS</sequence>
<dbReference type="InterPro" id="IPR046580">
    <property type="entry name" value="DUF6640"/>
</dbReference>
<evidence type="ECO:0000313" key="2">
    <source>
        <dbReference type="Proteomes" id="UP000504637"/>
    </source>
</evidence>
<reference evidence="3" key="3">
    <citation type="submission" date="2025-08" db="UniProtKB">
        <authorList>
            <consortium name="RefSeq"/>
        </authorList>
    </citation>
    <scope>IDENTIFICATION</scope>
    <source>
        <strain evidence="3">CBS 342.82</strain>
    </source>
</reference>
<feature type="transmembrane region" description="Helical" evidence="1">
    <location>
        <begin position="113"/>
        <end position="132"/>
    </location>
</feature>
<evidence type="ECO:0000256" key="1">
    <source>
        <dbReference type="SAM" id="Phobius"/>
    </source>
</evidence>
<dbReference type="AlphaFoldDB" id="A0A6J3MGT1"/>
<keyword evidence="1" id="KW-0472">Membrane</keyword>
<keyword evidence="2" id="KW-1185">Reference proteome</keyword>
<feature type="transmembrane region" description="Helical" evidence="1">
    <location>
        <begin position="152"/>
        <end position="171"/>
    </location>
</feature>
<keyword evidence="1" id="KW-1133">Transmembrane helix</keyword>
<accession>A0A6J3MGT1</accession>
<dbReference type="Pfam" id="PF20345">
    <property type="entry name" value="DUF6640"/>
    <property type="match status" value="1"/>
</dbReference>
<keyword evidence="1" id="KW-0812">Transmembrane</keyword>
<protein>
    <submittedName>
        <fullName evidence="3">Uncharacterized protein</fullName>
    </submittedName>
</protein>
<dbReference type="RefSeq" id="XP_033464202.1">
    <property type="nucleotide sequence ID" value="XM_033602109.1"/>
</dbReference>
<organism evidence="3">
    <name type="scientific">Dissoconium aciculare CBS 342.82</name>
    <dbReference type="NCBI Taxonomy" id="1314786"/>
    <lineage>
        <taxon>Eukaryota</taxon>
        <taxon>Fungi</taxon>
        <taxon>Dikarya</taxon>
        <taxon>Ascomycota</taxon>
        <taxon>Pezizomycotina</taxon>
        <taxon>Dothideomycetes</taxon>
        <taxon>Dothideomycetidae</taxon>
        <taxon>Mycosphaerellales</taxon>
        <taxon>Dissoconiaceae</taxon>
        <taxon>Dissoconium</taxon>
    </lineage>
</organism>
<feature type="transmembrane region" description="Helical" evidence="1">
    <location>
        <begin position="46"/>
        <end position="64"/>
    </location>
</feature>
<reference evidence="3" key="1">
    <citation type="submission" date="2020-01" db="EMBL/GenBank/DDBJ databases">
        <authorList>
            <consortium name="DOE Joint Genome Institute"/>
            <person name="Haridas S."/>
            <person name="Albert R."/>
            <person name="Binder M."/>
            <person name="Bloem J."/>
            <person name="Labutti K."/>
            <person name="Salamov A."/>
            <person name="Andreopoulos B."/>
            <person name="Baker S.E."/>
            <person name="Barry K."/>
            <person name="Bills G."/>
            <person name="Bluhm B.H."/>
            <person name="Cannon C."/>
            <person name="Castanera R."/>
            <person name="Culley D.E."/>
            <person name="Daum C."/>
            <person name="Ezra D."/>
            <person name="Gonzalez J.B."/>
            <person name="Henrissat B."/>
            <person name="Kuo A."/>
            <person name="Liang C."/>
            <person name="Lipzen A."/>
            <person name="Lutzoni F."/>
            <person name="Magnuson J."/>
            <person name="Mondo S."/>
            <person name="Nolan M."/>
            <person name="Ohm R."/>
            <person name="Pangilinan J."/>
            <person name="Park H.-J."/>
            <person name="Ramirez L."/>
            <person name="Alfaro M."/>
            <person name="Sun H."/>
            <person name="Tritt A."/>
            <person name="Yoshinaga Y."/>
            <person name="Zwiers L.-H."/>
            <person name="Turgeon B.G."/>
            <person name="Goodwin S.B."/>
            <person name="Spatafora J.W."/>
            <person name="Crous P.W."/>
            <person name="Grigoriev I.V."/>
        </authorList>
    </citation>
    <scope>NUCLEOTIDE SEQUENCE</scope>
    <source>
        <strain evidence="3">CBS 342.82</strain>
    </source>
</reference>
<feature type="transmembrane region" description="Helical" evidence="1">
    <location>
        <begin position="84"/>
        <end position="101"/>
    </location>
</feature>
<proteinExistence type="predicted"/>
<dbReference type="GeneID" id="54359909"/>
<dbReference type="OrthoDB" id="2819018at2759"/>
<gene>
    <name evidence="3" type="ORF">K489DRAFT_329629</name>
</gene>
<reference evidence="3" key="2">
    <citation type="submission" date="2020-04" db="EMBL/GenBank/DDBJ databases">
        <authorList>
            <consortium name="NCBI Genome Project"/>
        </authorList>
    </citation>
    <scope>NUCLEOTIDE SEQUENCE</scope>
    <source>
        <strain evidence="3">CBS 342.82</strain>
    </source>
</reference>
<name>A0A6J3MGT1_9PEZI</name>
<dbReference type="Proteomes" id="UP000504637">
    <property type="component" value="Unplaced"/>
</dbReference>
<evidence type="ECO:0000313" key="3">
    <source>
        <dbReference type="RefSeq" id="XP_033464202.1"/>
    </source>
</evidence>